<reference evidence="1 2" key="1">
    <citation type="submission" date="2020-06" db="EMBL/GenBank/DDBJ databases">
        <title>Genome sequence of 2 isolates from Red Sea Mangroves.</title>
        <authorList>
            <person name="Sefrji F."/>
            <person name="Michoud G."/>
            <person name="Merlino G."/>
            <person name="Daffonchio D."/>
        </authorList>
    </citation>
    <scope>NUCLEOTIDE SEQUENCE [LARGE SCALE GENOMIC DNA]</scope>
    <source>
        <strain evidence="1 2">R1DC25</strain>
    </source>
</reference>
<dbReference type="InterPro" id="IPR028082">
    <property type="entry name" value="Peripla_BP_I"/>
</dbReference>
<accession>A0A7S8C565</accession>
<dbReference type="PANTHER" id="PTHR47628:SF1">
    <property type="entry name" value="ALIPHATIC AMIDASE EXPRESSION-REGULATING PROTEIN"/>
    <property type="match status" value="1"/>
</dbReference>
<name>A0A7S8C565_9HYPH</name>
<organism evidence="1 2">
    <name type="scientific">Kaustia mangrovi</name>
    <dbReference type="NCBI Taxonomy" id="2593653"/>
    <lineage>
        <taxon>Bacteria</taxon>
        <taxon>Pseudomonadati</taxon>
        <taxon>Pseudomonadota</taxon>
        <taxon>Alphaproteobacteria</taxon>
        <taxon>Hyphomicrobiales</taxon>
        <taxon>Parvibaculaceae</taxon>
        <taxon>Kaustia</taxon>
    </lineage>
</organism>
<dbReference type="CDD" id="cd06357">
    <property type="entry name" value="PBP1_AmiC"/>
    <property type="match status" value="1"/>
</dbReference>
<dbReference type="EMBL" id="CP058214">
    <property type="protein sequence ID" value="QPC43563.1"/>
    <property type="molecule type" value="Genomic_DNA"/>
</dbReference>
<dbReference type="InterPro" id="IPR039570">
    <property type="entry name" value="AmiC_PBP1"/>
</dbReference>
<proteinExistence type="predicted"/>
<keyword evidence="2" id="KW-1185">Reference proteome</keyword>
<dbReference type="Proteomes" id="UP000593594">
    <property type="component" value="Chromosome"/>
</dbReference>
<dbReference type="KEGG" id="kmn:HW532_13190"/>
<dbReference type="SUPFAM" id="SSF53822">
    <property type="entry name" value="Periplasmic binding protein-like I"/>
    <property type="match status" value="1"/>
</dbReference>
<dbReference type="GO" id="GO:0033218">
    <property type="term" value="F:amide binding"/>
    <property type="evidence" value="ECO:0007669"/>
    <property type="project" value="InterPro"/>
</dbReference>
<dbReference type="PANTHER" id="PTHR47628">
    <property type="match status" value="1"/>
</dbReference>
<gene>
    <name evidence="1" type="ORF">HW532_13190</name>
</gene>
<sequence length="387" mass="42152">MPLTVPVGLLYSVDGPYSVIGRDCLDGALMAVDEVNDAGGPVRLEPHAMNPAGSIESYHRMSEAMLREHGCRHIVGTITSIARKEVIPIIEKHDALLWYVCPYEGFECCENVIYAGASPNQHIVPLFRHVVPRFGRRAVLVGSNYVWGWETNRIAREILNACGGEVLGERYLPMGATDVERMISEIEADPPDFILNNLIGPSSYAFFAAYEALARRDRRFGPDRVPIVSCNLTECELAAVGPAGIGHYSTAIYFESIDGAENAAFRARLRERIGPDRPVSAFVVMAYSAVRMLAEAIAEAGTDEIDPVRRILHARAFAAPPGALEVDPRTNHIAHRPHIGRIAGNGQFEVVESSPAPLAADPYLVDFDATALARAMGGGRPSLRVVQ</sequence>
<dbReference type="AlphaFoldDB" id="A0A7S8C565"/>
<evidence type="ECO:0000313" key="1">
    <source>
        <dbReference type="EMBL" id="QPC43563.1"/>
    </source>
</evidence>
<dbReference type="RefSeq" id="WP_213160928.1">
    <property type="nucleotide sequence ID" value="NZ_CP058214.1"/>
</dbReference>
<protein>
    <submittedName>
        <fullName evidence="1">Transporter substrate-binding domain-containing protein</fullName>
    </submittedName>
</protein>
<dbReference type="Gene3D" id="3.40.50.2300">
    <property type="match status" value="2"/>
</dbReference>
<dbReference type="Pfam" id="PF13433">
    <property type="entry name" value="Peripla_BP_5"/>
    <property type="match status" value="1"/>
</dbReference>
<evidence type="ECO:0000313" key="2">
    <source>
        <dbReference type="Proteomes" id="UP000593594"/>
    </source>
</evidence>